<dbReference type="SMART" id="SM00670">
    <property type="entry name" value="PINc"/>
    <property type="match status" value="1"/>
</dbReference>
<evidence type="ECO:0000313" key="3">
    <source>
        <dbReference type="EMBL" id="CUX78138.1"/>
    </source>
</evidence>
<proteinExistence type="predicted"/>
<dbReference type="Gene3D" id="3.40.50.1010">
    <property type="entry name" value="5'-nuclease"/>
    <property type="match status" value="1"/>
</dbReference>
<keyword evidence="5" id="KW-1185">Reference proteome</keyword>
<accession>A0A161KEJ7</accession>
<dbReference type="EMBL" id="LN999010">
    <property type="protein sequence ID" value="CUX78138.1"/>
    <property type="molecule type" value="Genomic_DNA"/>
</dbReference>
<gene>
    <name evidence="2" type="ORF">A3L04_10630</name>
    <name evidence="3" type="ORF">CHITON_1359</name>
</gene>
<protein>
    <submittedName>
        <fullName evidence="3">Death on curing protein, Doc toxin like</fullName>
    </submittedName>
    <submittedName>
        <fullName evidence="2">Nucleotide-binding protein</fullName>
    </submittedName>
</protein>
<dbReference type="InterPro" id="IPR029060">
    <property type="entry name" value="PIN-like_dom_sf"/>
</dbReference>
<dbReference type="CDD" id="cd18684">
    <property type="entry name" value="PIN_VapC-like"/>
    <property type="match status" value="1"/>
</dbReference>
<sequence length="135" mass="15568">MGSLAVIDTNVLIYSINKRSERYREARKILESLDELIIPVVVVYEFIWNLAEFGISSKVAKDVLSRILLDPRVKLVDDRKHLLPTFEKLGGLSLRHYNDSMILRVAEEFGTLATYDRKLRKRAKKLGIDLLPENI</sequence>
<dbReference type="Proteomes" id="UP000093069">
    <property type="component" value="Chromosome I"/>
</dbReference>
<dbReference type="EMBL" id="CP015193">
    <property type="protein sequence ID" value="ASJ17489.1"/>
    <property type="molecule type" value="Genomic_DNA"/>
</dbReference>
<evidence type="ECO:0000259" key="1">
    <source>
        <dbReference type="SMART" id="SM00670"/>
    </source>
</evidence>
<dbReference type="OrthoDB" id="90145at2157"/>
<dbReference type="SUPFAM" id="SSF88723">
    <property type="entry name" value="PIN domain-like"/>
    <property type="match status" value="1"/>
</dbReference>
<dbReference type="Pfam" id="PF01850">
    <property type="entry name" value="PIN"/>
    <property type="match status" value="1"/>
</dbReference>
<evidence type="ECO:0000313" key="2">
    <source>
        <dbReference type="EMBL" id="ASJ17489.1"/>
    </source>
</evidence>
<evidence type="ECO:0000313" key="5">
    <source>
        <dbReference type="Proteomes" id="UP000250189"/>
    </source>
</evidence>
<dbReference type="PANTHER" id="PTHR39664">
    <property type="match status" value="1"/>
</dbReference>
<dbReference type="AlphaFoldDB" id="A0A161KEJ7"/>
<dbReference type="GeneID" id="33323042"/>
<organism evidence="3 4">
    <name type="scientific">Thermococcus chitonophagus</name>
    <dbReference type="NCBI Taxonomy" id="54262"/>
    <lineage>
        <taxon>Archaea</taxon>
        <taxon>Methanobacteriati</taxon>
        <taxon>Methanobacteriota</taxon>
        <taxon>Thermococci</taxon>
        <taxon>Thermococcales</taxon>
        <taxon>Thermococcaceae</taxon>
        <taxon>Thermococcus</taxon>
    </lineage>
</organism>
<dbReference type="STRING" id="54262.CHITON_1359"/>
<dbReference type="Proteomes" id="UP000250189">
    <property type="component" value="Chromosome"/>
</dbReference>
<evidence type="ECO:0000313" key="4">
    <source>
        <dbReference type="Proteomes" id="UP000093069"/>
    </source>
</evidence>
<dbReference type="KEGG" id="tch:CHITON_1359"/>
<dbReference type="RefSeq" id="WP_068577956.1">
    <property type="nucleotide sequence ID" value="NZ_CP015193.1"/>
</dbReference>
<dbReference type="PANTHER" id="PTHR39664:SF2">
    <property type="entry name" value="NUCLEIC ACID-BINDING PROTEIN, CONTAINING PIN DOMAIN-RELATED"/>
    <property type="match status" value="1"/>
</dbReference>
<dbReference type="InterPro" id="IPR002716">
    <property type="entry name" value="PIN_dom"/>
</dbReference>
<feature type="domain" description="PIN" evidence="1">
    <location>
        <begin position="3"/>
        <end position="121"/>
    </location>
</feature>
<reference evidence="4" key="1">
    <citation type="submission" date="2016-01" db="EMBL/GenBank/DDBJ databases">
        <authorList>
            <person name="Vorgias C.E."/>
        </authorList>
    </citation>
    <scope>NUCLEOTIDE SEQUENCE [LARGE SCALE GENOMIC DNA]</scope>
</reference>
<name>A0A161KEJ7_9EURY</name>
<reference evidence="2 5" key="3">
    <citation type="submission" date="2016-04" db="EMBL/GenBank/DDBJ databases">
        <title>Complete genome sequence of Thermococcus chitonophagus type strain GC74.</title>
        <authorList>
            <person name="Oger P.M."/>
        </authorList>
    </citation>
    <scope>NUCLEOTIDE SEQUENCE [LARGE SCALE GENOMIC DNA]</scope>
    <source>
        <strain evidence="2 5">GC74</strain>
    </source>
</reference>
<reference evidence="3" key="2">
    <citation type="submission" date="2016-01" db="EMBL/GenBank/DDBJ databases">
        <authorList>
            <person name="McClelland M."/>
            <person name="Jain A."/>
            <person name="Saraogi P."/>
            <person name="Mendelson R."/>
            <person name="Westerman R."/>
            <person name="SanMiguel P."/>
            <person name="Csonka L."/>
        </authorList>
    </citation>
    <scope>NUCLEOTIDE SEQUENCE</scope>
    <source>
        <strain evidence="3">1</strain>
    </source>
</reference>